<dbReference type="Pfam" id="PF00270">
    <property type="entry name" value="DEAD"/>
    <property type="match status" value="1"/>
</dbReference>
<dbReference type="GO" id="GO:0004386">
    <property type="term" value="F:helicase activity"/>
    <property type="evidence" value="ECO:0007669"/>
    <property type="project" value="UniProtKB-KW"/>
</dbReference>
<dbReference type="SMART" id="SM00847">
    <property type="entry name" value="HA2"/>
    <property type="match status" value="1"/>
</dbReference>
<dbReference type="InterPro" id="IPR043127">
    <property type="entry name" value="Sec-1-like_dom3a"/>
</dbReference>
<feature type="region of interest" description="Disordered" evidence="6">
    <location>
        <begin position="453"/>
        <end position="472"/>
    </location>
</feature>
<evidence type="ECO:0000259" key="8">
    <source>
        <dbReference type="PROSITE" id="PS51194"/>
    </source>
</evidence>
<dbReference type="Gene3D" id="3.40.50.2060">
    <property type="match status" value="1"/>
</dbReference>
<feature type="domain" description="Helicase ATP-binding" evidence="7">
    <location>
        <begin position="828"/>
        <end position="988"/>
    </location>
</feature>
<keyword evidence="2" id="KW-0547">Nucleotide-binding</keyword>
<dbReference type="Gene3D" id="1.20.120.1080">
    <property type="match status" value="1"/>
</dbReference>
<dbReference type="InterPro" id="IPR014001">
    <property type="entry name" value="Helicase_ATP-bd"/>
</dbReference>
<proteinExistence type="inferred from homology"/>
<evidence type="ECO:0000256" key="5">
    <source>
        <dbReference type="ARBA" id="ARBA00022840"/>
    </source>
</evidence>
<feature type="compositionally biased region" description="Basic residues" evidence="6">
    <location>
        <begin position="404"/>
        <end position="413"/>
    </location>
</feature>
<dbReference type="GO" id="GO:0016192">
    <property type="term" value="P:vesicle-mediated transport"/>
    <property type="evidence" value="ECO:0007669"/>
    <property type="project" value="InterPro"/>
</dbReference>
<comment type="similarity">
    <text evidence="1">Belongs to the STXBP/unc-18/SEC1 family.</text>
</comment>
<evidence type="ECO:0000256" key="1">
    <source>
        <dbReference type="ARBA" id="ARBA00009884"/>
    </source>
</evidence>
<dbReference type="InterPro" id="IPR036045">
    <property type="entry name" value="Sec1-like_sf"/>
</dbReference>
<sequence>MQILNAACKMYDILEENVTLVENIEKSRQPYPTLEAIYFLTPCRDSILRLIDDFTAHKTPMYKAAHVHFTSGLDDELFSDLNRRLKSTGASQSVLSLKEMYVDFMAIESSVFTVDPETAFLATFGTSPQEDKDAALRTMAKQPPRHPPEPRATFLIVDRTLDPIAPLLHEFTYQAMINDLLPVEVTENRTGIKYTYEFTQADESLGTKEVVLDEDDNVFQSIRHLHIADCTDRLIEEFNAFLDENKAAAQSGNRAAGPPKDSAKSLKDMKDMLSNLPQFQEMKAKYSAHLSIAQECMSVFERHKLNSVGNLEQNMATGETPTGETPKTIVLDMVPLLDDPYVSDVDKTRLLMLYIISKEGCLFEDDKYKLIEHAKLQGPFREAIDNLSLLGISISRPRNGERSTKKKKDRKRTPKGEDMPFELSRFVPTLKKVMDNQLSNNLDSKQFAYTRQSDMESVEDTSSSSIPASGISLRTTKPTWNVKGGNATNQSRTSSGAKLIVFVLGGATYSEIRSVYEVAQMHNRQVYIGTTEILRPQKYVEKLSKLRQPLEPIRPTVSPYVPPSPVKAEPKTSSIMSHMPHITQSTSHLSLSGSSIKSTGSGAYTPGEDKQEKKKKRGLKKYHFPKLNLNTARATECPANEGSWLISLVMEHHKHNRSHKRQRYIPEEVYDVDGTLIKNEAAFKPKTWNLKEILSDPGKRVKAYKEAQVYIKSQRDRPRFESSESPWSQMTDDLFFSRRKRGLASWFIPSGSPIYYEFEESIQDRESQHKVQMSDRSTGTNIQQEGEMIRHAIILFQDFTQKKKAALKEKIEKSREALPITPFANAIVHTLKEHRVLLIAGDTGCGKSTQVPQILMKAGFQKIACTQPRRIACSSLARRVSYETMNEYGSEIAYQVRFEGTKTKRTRILFLTEGLLLRQYSSDNTLSMYDVIVVDEVHERHMMGDFLLALLKHLLKIRTDLYVVLMSATINAELFAQYFDAPALIVPGKMYDVKVHYWPQGDDDKNLTNNAAYLKRRAALVKESIPSRSERVNPAPYINVMEYITQSVPITERGDLLIFMSGINEISSLAEELKQYAYHTKKWVVLILHSSVAVEEQEKVFDMPPEGVRKCIISTNIAETSVTIDGIRFIVDSGKVKELTHDATSNMSKLSEFWISKASATQRSGRAGRTGPGECFRLYSENEYNHFNDFAVPEIQRVPLEPLLLQIKAMELEDPRTFDYVESPSPEAINASMDFLQNLGAIDVSENIRPLGAVLANLPVDAIIGKMLVMATVLDVVDPVLTIASAMSVQSPFTRLTANTSTDMLQNRRTFDSHHGDPFTLLNLWQAWLQAKGDRKHSSRSWCRRHGVEEHRLYEIAKMRRQFEKMLNDFQPGLLESLKPDTGSSEEQEEEVRSKMEKREMLRRERYGQRSRKKRRVLEMEYEGQEDWKIENDNEATDIRDLEFTVTNNIKSLQSRATALSDCDIHLIKICLCSALYPQLAIGDEHNPYRKSNEIVFHTPVKNFLSPHPTSVIASHPDWVQGLGDNVRKDDLQVEQSMYHQLLCYLQLLETNKPYILNVTRVPGIHILLLFAKTIDTNSDCSVLVLDGYYVVKFRTVPVAEYVLYLSYMLRTTWNRLLTLRISQGTAKSSEAPPENYIITSSVREHLPVFLQNILADQEKDLENPTVDLWTPAVEAGYREEIMSLKRKILVRGPSSYAKK</sequence>
<evidence type="ECO:0000256" key="6">
    <source>
        <dbReference type="SAM" id="MobiDB-lite"/>
    </source>
</evidence>
<dbReference type="Proteomes" id="UP000605846">
    <property type="component" value="Unassembled WGS sequence"/>
</dbReference>
<organism evidence="9 10">
    <name type="scientific">Apophysomyces ossiformis</name>
    <dbReference type="NCBI Taxonomy" id="679940"/>
    <lineage>
        <taxon>Eukaryota</taxon>
        <taxon>Fungi</taxon>
        <taxon>Fungi incertae sedis</taxon>
        <taxon>Mucoromycota</taxon>
        <taxon>Mucoromycotina</taxon>
        <taxon>Mucoromycetes</taxon>
        <taxon>Mucorales</taxon>
        <taxon>Mucorineae</taxon>
        <taxon>Mucoraceae</taxon>
        <taxon>Apophysomyces</taxon>
    </lineage>
</organism>
<dbReference type="InterPro" id="IPR001650">
    <property type="entry name" value="Helicase_C-like"/>
</dbReference>
<dbReference type="Gene3D" id="3.90.830.10">
    <property type="entry name" value="Syntaxin Binding Protein 1, Chain A, domain 2"/>
    <property type="match status" value="1"/>
</dbReference>
<dbReference type="InterPro" id="IPR027417">
    <property type="entry name" value="P-loop_NTPase"/>
</dbReference>
<comment type="caution">
    <text evidence="9">The sequence shown here is derived from an EMBL/GenBank/DDBJ whole genome shotgun (WGS) entry which is preliminary data.</text>
</comment>
<dbReference type="InterPro" id="IPR001619">
    <property type="entry name" value="Sec1-like"/>
</dbReference>
<feature type="region of interest" description="Disordered" evidence="6">
    <location>
        <begin position="582"/>
        <end position="621"/>
    </location>
</feature>
<evidence type="ECO:0000256" key="4">
    <source>
        <dbReference type="ARBA" id="ARBA00022806"/>
    </source>
</evidence>
<dbReference type="GO" id="GO:0005524">
    <property type="term" value="F:ATP binding"/>
    <property type="evidence" value="ECO:0007669"/>
    <property type="project" value="UniProtKB-KW"/>
</dbReference>
<keyword evidence="5" id="KW-0067">ATP-binding</keyword>
<dbReference type="Pfam" id="PF00995">
    <property type="entry name" value="Sec1"/>
    <property type="match status" value="2"/>
</dbReference>
<accession>A0A8H7ENZ5</accession>
<feature type="region of interest" description="Disordered" evidence="6">
    <location>
        <begin position="396"/>
        <end position="419"/>
    </location>
</feature>
<gene>
    <name evidence="9" type="primary">DHX34</name>
    <name evidence="9" type="ORF">EC973_008604</name>
</gene>
<dbReference type="FunFam" id="3.40.50.300:FF:000725">
    <property type="entry name" value="probable ATP-dependent RNA helicase DHX34"/>
    <property type="match status" value="1"/>
</dbReference>
<keyword evidence="10" id="KW-1185">Reference proteome</keyword>
<name>A0A8H7ENZ5_9FUNG</name>
<evidence type="ECO:0000259" key="7">
    <source>
        <dbReference type="PROSITE" id="PS51192"/>
    </source>
</evidence>
<dbReference type="EMBL" id="JABAYA010000076">
    <property type="protein sequence ID" value="KAF7726559.1"/>
    <property type="molecule type" value="Genomic_DNA"/>
</dbReference>
<dbReference type="PROSITE" id="PS51194">
    <property type="entry name" value="HELICASE_CTER"/>
    <property type="match status" value="1"/>
</dbReference>
<dbReference type="OrthoDB" id="10253254at2759"/>
<dbReference type="Pfam" id="PF21010">
    <property type="entry name" value="HA2_C"/>
    <property type="match status" value="1"/>
</dbReference>
<dbReference type="PANTHER" id="PTHR18934">
    <property type="entry name" value="ATP-DEPENDENT RNA HELICASE"/>
    <property type="match status" value="1"/>
</dbReference>
<dbReference type="FunFam" id="3.40.50.300:FF:004714">
    <property type="entry name" value="DEAD/DEAH box helicase"/>
    <property type="match status" value="1"/>
</dbReference>
<dbReference type="PROSITE" id="PS51192">
    <property type="entry name" value="HELICASE_ATP_BIND_1"/>
    <property type="match status" value="1"/>
</dbReference>
<feature type="compositionally biased region" description="Low complexity" evidence="6">
    <location>
        <begin position="462"/>
        <end position="472"/>
    </location>
</feature>
<keyword evidence="4" id="KW-0347">Helicase</keyword>
<feature type="compositionally biased region" description="Low complexity" evidence="6">
    <location>
        <begin position="585"/>
        <end position="602"/>
    </location>
</feature>
<dbReference type="InterPro" id="IPR011545">
    <property type="entry name" value="DEAD/DEAH_box_helicase_dom"/>
</dbReference>
<dbReference type="SMART" id="SM00487">
    <property type="entry name" value="DEXDc"/>
    <property type="match status" value="1"/>
</dbReference>
<dbReference type="InterPro" id="IPR011709">
    <property type="entry name" value="DEAD-box_helicase_OB_fold"/>
</dbReference>
<dbReference type="SUPFAM" id="SSF56815">
    <property type="entry name" value="Sec1/munc18-like (SM) proteins"/>
    <property type="match status" value="1"/>
</dbReference>
<evidence type="ECO:0000313" key="9">
    <source>
        <dbReference type="EMBL" id="KAF7726559.1"/>
    </source>
</evidence>
<dbReference type="Gene3D" id="3.40.50.1910">
    <property type="match status" value="1"/>
</dbReference>
<dbReference type="GO" id="GO:0016787">
    <property type="term" value="F:hydrolase activity"/>
    <property type="evidence" value="ECO:0007669"/>
    <property type="project" value="UniProtKB-KW"/>
</dbReference>
<dbReference type="Pfam" id="PF07717">
    <property type="entry name" value="OB_NTP_bind"/>
    <property type="match status" value="1"/>
</dbReference>
<dbReference type="InterPro" id="IPR043154">
    <property type="entry name" value="Sec-1-like_dom1"/>
</dbReference>
<evidence type="ECO:0000256" key="3">
    <source>
        <dbReference type="ARBA" id="ARBA00022801"/>
    </source>
</evidence>
<evidence type="ECO:0000256" key="2">
    <source>
        <dbReference type="ARBA" id="ARBA00022741"/>
    </source>
</evidence>
<dbReference type="SMART" id="SM00490">
    <property type="entry name" value="HELICc"/>
    <property type="match status" value="1"/>
</dbReference>
<dbReference type="Gene3D" id="3.40.50.300">
    <property type="entry name" value="P-loop containing nucleotide triphosphate hydrolases"/>
    <property type="match status" value="2"/>
</dbReference>
<dbReference type="InterPro" id="IPR007502">
    <property type="entry name" value="Helicase-assoc_dom"/>
</dbReference>
<dbReference type="Gene3D" id="1.25.40.60">
    <property type="match status" value="1"/>
</dbReference>
<dbReference type="SUPFAM" id="SSF52540">
    <property type="entry name" value="P-loop containing nucleoside triphosphate hydrolases"/>
    <property type="match status" value="1"/>
</dbReference>
<dbReference type="CDD" id="cd18791">
    <property type="entry name" value="SF2_C_RHA"/>
    <property type="match status" value="1"/>
</dbReference>
<feature type="region of interest" description="Disordered" evidence="6">
    <location>
        <begin position="1374"/>
        <end position="1397"/>
    </location>
</feature>
<evidence type="ECO:0000313" key="10">
    <source>
        <dbReference type="Proteomes" id="UP000605846"/>
    </source>
</evidence>
<dbReference type="InterPro" id="IPR027482">
    <property type="entry name" value="Sec1-like_dom2"/>
</dbReference>
<feature type="domain" description="Helicase C-terminal" evidence="8">
    <location>
        <begin position="1043"/>
        <end position="1211"/>
    </location>
</feature>
<dbReference type="Pfam" id="PF00271">
    <property type="entry name" value="Helicase_C"/>
    <property type="match status" value="1"/>
</dbReference>
<dbReference type="GO" id="GO:0003723">
    <property type="term" value="F:RNA binding"/>
    <property type="evidence" value="ECO:0007669"/>
    <property type="project" value="TreeGrafter"/>
</dbReference>
<protein>
    <submittedName>
        <fullName evidence="9">DEAH (Asp-Glu-Ala-His) box polypeptide 34</fullName>
    </submittedName>
</protein>
<reference evidence="9" key="1">
    <citation type="submission" date="2020-01" db="EMBL/GenBank/DDBJ databases">
        <title>Genome Sequencing of Three Apophysomyces-Like Fungal Strains Confirms a Novel Fungal Genus in the Mucoromycota with divergent Burkholderia-like Endosymbiotic Bacteria.</title>
        <authorList>
            <person name="Stajich J.E."/>
            <person name="Macias A.M."/>
            <person name="Carter-House D."/>
            <person name="Lovett B."/>
            <person name="Kasson L.R."/>
            <person name="Berry K."/>
            <person name="Grigoriev I."/>
            <person name="Chang Y."/>
            <person name="Spatafora J."/>
            <person name="Kasson M.T."/>
        </authorList>
    </citation>
    <scope>NUCLEOTIDE SEQUENCE</scope>
    <source>
        <strain evidence="9">NRRL A-21654</strain>
    </source>
</reference>
<dbReference type="PANTHER" id="PTHR18934:SF221">
    <property type="entry name" value="ATP-DEPENDENT RNA HELICASE DHX34-RELATED"/>
    <property type="match status" value="1"/>
</dbReference>
<keyword evidence="3" id="KW-0378">Hydrolase</keyword>